<organism evidence="2 3">
    <name type="scientific">Hermanssonia centrifuga</name>
    <dbReference type="NCBI Taxonomy" id="98765"/>
    <lineage>
        <taxon>Eukaryota</taxon>
        <taxon>Fungi</taxon>
        <taxon>Dikarya</taxon>
        <taxon>Basidiomycota</taxon>
        <taxon>Agaricomycotina</taxon>
        <taxon>Agaricomycetes</taxon>
        <taxon>Polyporales</taxon>
        <taxon>Meruliaceae</taxon>
        <taxon>Hermanssonia</taxon>
    </lineage>
</organism>
<sequence length="100" mass="10500">MESSSESASEAMSQSDRVTALEALAGIACLQSPNVPPKNPSRGPQLDNTIVRHTLSGSPSIPSIGPGMRRKTSSRSHGLFAHLVVLTRTNAVVICTSDMV</sequence>
<dbReference type="EMBL" id="MLYV02000360">
    <property type="protein sequence ID" value="PSS06557.1"/>
    <property type="molecule type" value="Genomic_DNA"/>
</dbReference>
<evidence type="ECO:0000313" key="2">
    <source>
        <dbReference type="EMBL" id="PSS06557.1"/>
    </source>
</evidence>
<keyword evidence="3" id="KW-1185">Reference proteome</keyword>
<dbReference type="Proteomes" id="UP000186601">
    <property type="component" value="Unassembled WGS sequence"/>
</dbReference>
<protein>
    <submittedName>
        <fullName evidence="2">Uncharacterized protein</fullName>
    </submittedName>
</protein>
<feature type="region of interest" description="Disordered" evidence="1">
    <location>
        <begin position="54"/>
        <end position="73"/>
    </location>
</feature>
<reference evidence="2 3" key="1">
    <citation type="submission" date="2018-02" db="EMBL/GenBank/DDBJ databases">
        <title>Genome sequence of the basidiomycete white-rot fungus Phlebia centrifuga.</title>
        <authorList>
            <person name="Granchi Z."/>
            <person name="Peng M."/>
            <person name="de Vries R.P."/>
            <person name="Hilden K."/>
            <person name="Makela M.R."/>
            <person name="Grigoriev I."/>
            <person name="Riley R."/>
        </authorList>
    </citation>
    <scope>NUCLEOTIDE SEQUENCE [LARGE SCALE GENOMIC DNA]</scope>
    <source>
        <strain evidence="2 3">FBCC195</strain>
    </source>
</reference>
<accession>A0A2R6QEJ7</accession>
<proteinExistence type="predicted"/>
<name>A0A2R6QEJ7_9APHY</name>
<comment type="caution">
    <text evidence="2">The sequence shown here is derived from an EMBL/GenBank/DDBJ whole genome shotgun (WGS) entry which is preliminary data.</text>
</comment>
<evidence type="ECO:0000313" key="3">
    <source>
        <dbReference type="Proteomes" id="UP000186601"/>
    </source>
</evidence>
<gene>
    <name evidence="2" type="ORF">PHLCEN_2v3615</name>
</gene>
<feature type="compositionally biased region" description="Low complexity" evidence="1">
    <location>
        <begin position="56"/>
        <end position="67"/>
    </location>
</feature>
<evidence type="ECO:0000256" key="1">
    <source>
        <dbReference type="SAM" id="MobiDB-lite"/>
    </source>
</evidence>
<dbReference type="AlphaFoldDB" id="A0A2R6QEJ7"/>